<protein>
    <submittedName>
        <fullName evidence="2">Uncharacterized protein</fullName>
    </submittedName>
</protein>
<feature type="region of interest" description="Disordered" evidence="1">
    <location>
        <begin position="144"/>
        <end position="172"/>
    </location>
</feature>
<dbReference type="OrthoDB" id="4847568at2759"/>
<dbReference type="Proteomes" id="UP000319160">
    <property type="component" value="Unassembled WGS sequence"/>
</dbReference>
<organism evidence="2 3">
    <name type="scientific">Xylaria flabelliformis</name>
    <dbReference type="NCBI Taxonomy" id="2512241"/>
    <lineage>
        <taxon>Eukaryota</taxon>
        <taxon>Fungi</taxon>
        <taxon>Dikarya</taxon>
        <taxon>Ascomycota</taxon>
        <taxon>Pezizomycotina</taxon>
        <taxon>Sordariomycetes</taxon>
        <taxon>Xylariomycetidae</taxon>
        <taxon>Xylariales</taxon>
        <taxon>Xylariaceae</taxon>
        <taxon>Xylaria</taxon>
    </lineage>
</organism>
<evidence type="ECO:0000256" key="1">
    <source>
        <dbReference type="SAM" id="MobiDB-lite"/>
    </source>
</evidence>
<accession>A0A553I6Y3</accession>
<evidence type="ECO:0000313" key="3">
    <source>
        <dbReference type="Proteomes" id="UP000319160"/>
    </source>
</evidence>
<evidence type="ECO:0000313" key="2">
    <source>
        <dbReference type="EMBL" id="TRX95965.1"/>
    </source>
</evidence>
<comment type="caution">
    <text evidence="2">The sequence shown here is derived from an EMBL/GenBank/DDBJ whole genome shotgun (WGS) entry which is preliminary data.</text>
</comment>
<dbReference type="AlphaFoldDB" id="A0A553I6Y3"/>
<keyword evidence="3" id="KW-1185">Reference proteome</keyword>
<dbReference type="STRING" id="2512241.A0A553I6Y3"/>
<reference evidence="3" key="1">
    <citation type="submission" date="2019-06" db="EMBL/GenBank/DDBJ databases">
        <title>Draft genome sequence of the griseofulvin-producing fungus Xylaria cubensis strain G536.</title>
        <authorList>
            <person name="Mead M.E."/>
            <person name="Raja H.A."/>
            <person name="Steenwyk J.L."/>
            <person name="Knowles S.L."/>
            <person name="Oberlies N.H."/>
            <person name="Rokas A."/>
        </authorList>
    </citation>
    <scope>NUCLEOTIDE SEQUENCE [LARGE SCALE GENOMIC DNA]</scope>
    <source>
        <strain evidence="3">G536</strain>
    </source>
</reference>
<dbReference type="EMBL" id="VFLP01000013">
    <property type="protein sequence ID" value="TRX95965.1"/>
    <property type="molecule type" value="Genomic_DNA"/>
</dbReference>
<sequence length="346" mass="38031">MSLNGANKSNHLMRIMPDISRLIPDESGNMVMASHSSNGYGSSTSSAPHGGGAAAFNYEDSDLNSITRSQMVQDLIAYRYDLEFCQTQLATQEDLSPQELRTLQIRTLDCAHNIRHCKHRIQVLDAQARLGIAPYSTSTFRGSGSGTGAYRSGGTASVTGKNKRQRIDKSESDDVDVTMNTAIGGEAAADPDADGADDSIVAAGTDGYITTRVSPGVPTHTLQRLGYWDCRLCRSRKYLEAGSNRVPSAPCKWPLKDISKMINHFLDLHTEHTPQERCNELGDALERNRGPFEYWLTRTKGQEIEDTSLIDDYVRMLQSGSLPDAMRGLLRAATMFPNTVSNSYKK</sequence>
<gene>
    <name evidence="2" type="ORF">FHL15_003107</name>
</gene>
<proteinExistence type="predicted"/>
<name>A0A553I6Y3_9PEZI</name>